<sequence length="367" mass="38971">MKTSTPRCRSIGFTLIELMVGMAIGLLITLAIATVLINAENQRRTTTSGSDAQINGGLAIYTIERQLKMAGYGIVTDVTTTGCTFTIQSGGSAIAGAPPVLAPVLITAGAVGTSDTVRILSSSKRNFAMSVPVKAPLYDPNQTASAQDTTFMVKSALGVAAGDLLALVYNAPDTTCEGFQATSIPAVDTVKRDANSWNASKFPTKAANATSYLVNLGTLVDLTYSVTADQRLRQSSFSLATQTATTQDLQSNVVIMKALYGKDTTGSGVIDTYDAVTPTTSALWRQVRAVRVVVLARSSQYEKDEVTTTLPQWDVGSGLTVPAATGVTACGTSQCIPLKVDSDSNWKHYRYKVFELLVPLRNQIWNS</sequence>
<protein>
    <submittedName>
        <fullName evidence="2">PilW family protein</fullName>
    </submittedName>
</protein>
<dbReference type="EMBL" id="JAXCLA010000002">
    <property type="protein sequence ID" value="MDY0744335.1"/>
    <property type="molecule type" value="Genomic_DNA"/>
</dbReference>
<keyword evidence="1" id="KW-0472">Membrane</keyword>
<evidence type="ECO:0000256" key="1">
    <source>
        <dbReference type="SAM" id="Phobius"/>
    </source>
</evidence>
<dbReference type="Pfam" id="PF07963">
    <property type="entry name" value="N_methyl"/>
    <property type="match status" value="1"/>
</dbReference>
<keyword evidence="1" id="KW-1133">Transmembrane helix</keyword>
<name>A0ABU5DDH2_9BURK</name>
<reference evidence="2 3" key="1">
    <citation type="submission" date="2023-11" db="EMBL/GenBank/DDBJ databases">
        <title>Paucibacter sp. nov., isolated from fresh soil in Korea.</title>
        <authorList>
            <person name="Le N.T.T."/>
        </authorList>
    </citation>
    <scope>NUCLEOTIDE SEQUENCE [LARGE SCALE GENOMIC DNA]</scope>
    <source>
        <strain evidence="2 3">R3-3</strain>
    </source>
</reference>
<dbReference type="Proteomes" id="UP001285263">
    <property type="component" value="Unassembled WGS sequence"/>
</dbReference>
<proteinExistence type="predicted"/>
<accession>A0ABU5DDH2</accession>
<keyword evidence="1" id="KW-0812">Transmembrane</keyword>
<dbReference type="InterPro" id="IPR032092">
    <property type="entry name" value="PilW"/>
</dbReference>
<dbReference type="InterPro" id="IPR012902">
    <property type="entry name" value="N_methyl_site"/>
</dbReference>
<comment type="caution">
    <text evidence="2">The sequence shown here is derived from an EMBL/GenBank/DDBJ whole genome shotgun (WGS) entry which is preliminary data.</text>
</comment>
<dbReference type="Pfam" id="PF16074">
    <property type="entry name" value="PilW"/>
    <property type="match status" value="1"/>
</dbReference>
<feature type="transmembrane region" description="Helical" evidence="1">
    <location>
        <begin position="12"/>
        <end position="37"/>
    </location>
</feature>
<organism evidence="2 3">
    <name type="scientific">Roseateles agri</name>
    <dbReference type="NCBI Taxonomy" id="3098619"/>
    <lineage>
        <taxon>Bacteria</taxon>
        <taxon>Pseudomonadati</taxon>
        <taxon>Pseudomonadota</taxon>
        <taxon>Betaproteobacteria</taxon>
        <taxon>Burkholderiales</taxon>
        <taxon>Sphaerotilaceae</taxon>
        <taxon>Roseateles</taxon>
    </lineage>
</organism>
<evidence type="ECO:0000313" key="2">
    <source>
        <dbReference type="EMBL" id="MDY0744335.1"/>
    </source>
</evidence>
<keyword evidence="3" id="KW-1185">Reference proteome</keyword>
<evidence type="ECO:0000313" key="3">
    <source>
        <dbReference type="Proteomes" id="UP001285263"/>
    </source>
</evidence>
<gene>
    <name evidence="2" type="ORF">SNE35_07450</name>
</gene>